<reference evidence="3" key="1">
    <citation type="submission" date="2016-11" db="UniProtKB">
        <authorList>
            <consortium name="WormBaseParasite"/>
        </authorList>
    </citation>
    <scope>IDENTIFICATION</scope>
</reference>
<dbReference type="AlphaFoldDB" id="A0A1I7UFS7"/>
<protein>
    <submittedName>
        <fullName evidence="3">Uncharacterized protein</fullName>
    </submittedName>
</protein>
<organism evidence="2 3">
    <name type="scientific">Caenorhabditis tropicalis</name>
    <dbReference type="NCBI Taxonomy" id="1561998"/>
    <lineage>
        <taxon>Eukaryota</taxon>
        <taxon>Metazoa</taxon>
        <taxon>Ecdysozoa</taxon>
        <taxon>Nematoda</taxon>
        <taxon>Chromadorea</taxon>
        <taxon>Rhabditida</taxon>
        <taxon>Rhabditina</taxon>
        <taxon>Rhabditomorpha</taxon>
        <taxon>Rhabditoidea</taxon>
        <taxon>Rhabditidae</taxon>
        <taxon>Peloderinae</taxon>
        <taxon>Caenorhabditis</taxon>
    </lineage>
</organism>
<evidence type="ECO:0000313" key="2">
    <source>
        <dbReference type="Proteomes" id="UP000095282"/>
    </source>
</evidence>
<evidence type="ECO:0000313" key="3">
    <source>
        <dbReference type="WBParaSite" id="Csp11.Scaffold629.g8880.t1"/>
    </source>
</evidence>
<proteinExistence type="predicted"/>
<dbReference type="WBParaSite" id="Csp11.Scaffold629.g8880.t1">
    <property type="protein sequence ID" value="Csp11.Scaffold629.g8880.t1"/>
    <property type="gene ID" value="Csp11.Scaffold629.g8880"/>
</dbReference>
<accession>A0A1I7UFS7</accession>
<keyword evidence="2" id="KW-1185">Reference proteome</keyword>
<evidence type="ECO:0000256" key="1">
    <source>
        <dbReference type="SAM" id="MobiDB-lite"/>
    </source>
</evidence>
<dbReference type="Proteomes" id="UP000095282">
    <property type="component" value="Unplaced"/>
</dbReference>
<feature type="region of interest" description="Disordered" evidence="1">
    <location>
        <begin position="48"/>
        <end position="70"/>
    </location>
</feature>
<sequence>MQMKNCPQQQCDVRRRPKTRICIYCVHMRGSAMGMDIAKKRTVRRPMEAKTKKQLHQDVRKAQQKPDESVKATAIPLAATKSKKRAIINLENVGDEETTAWL</sequence>
<name>A0A1I7UFS7_9PELO</name>